<sequence>MAFAERRERPHVFKTIAWSVVVGFVAYLLFIAGKEILDTRIRQKIEDSYFLKDIGHPQIAFDGKSDNMSKIYRVKDSSVQQITEQLAGWVEPEATGEASDSRVLLLYPKDLVWVHADPQAPGVVWIEVSGKQFVRNAVRGEPLESHGVRAEIEHRWGPLNDLSRYEGFIDSKGRYAPVVQPEHLVLFESSGYVPDRGGGPDEGK</sequence>
<accession>A0A2V5KA97</accession>
<dbReference type="Pfam" id="PF14042">
    <property type="entry name" value="DUF4247"/>
    <property type="match status" value="1"/>
</dbReference>
<keyword evidence="1" id="KW-0812">Transmembrane</keyword>
<keyword evidence="1" id="KW-0472">Membrane</keyword>
<evidence type="ECO:0000313" key="3">
    <source>
        <dbReference type="Proteomes" id="UP000247476"/>
    </source>
</evidence>
<comment type="caution">
    <text evidence="2">The sequence shown here is derived from an EMBL/GenBank/DDBJ whole genome shotgun (WGS) entry which is preliminary data.</text>
</comment>
<keyword evidence="3" id="KW-1185">Reference proteome</keyword>
<gene>
    <name evidence="2" type="ORF">DLM86_05820</name>
</gene>
<protein>
    <submittedName>
        <fullName evidence="2">Uncharacterized protein</fullName>
    </submittedName>
</protein>
<dbReference type="Proteomes" id="UP000247476">
    <property type="component" value="Unassembled WGS sequence"/>
</dbReference>
<name>A0A2V5KA97_9BACL</name>
<reference evidence="2 3" key="1">
    <citation type="submission" date="2018-05" db="EMBL/GenBank/DDBJ databases">
        <title>Paenibacillus flagellatus sp. nov., isolated from selenium mineral soil.</title>
        <authorList>
            <person name="Dai X."/>
        </authorList>
    </citation>
    <scope>NUCLEOTIDE SEQUENCE [LARGE SCALE GENOMIC DNA]</scope>
    <source>
        <strain evidence="2 3">DXL2</strain>
    </source>
</reference>
<organism evidence="2 3">
    <name type="scientific">Paenibacillus flagellatus</name>
    <dbReference type="NCBI Taxonomy" id="2211139"/>
    <lineage>
        <taxon>Bacteria</taxon>
        <taxon>Bacillati</taxon>
        <taxon>Bacillota</taxon>
        <taxon>Bacilli</taxon>
        <taxon>Bacillales</taxon>
        <taxon>Paenibacillaceae</taxon>
        <taxon>Paenibacillus</taxon>
    </lineage>
</organism>
<proteinExistence type="predicted"/>
<feature type="transmembrane region" description="Helical" evidence="1">
    <location>
        <begin position="12"/>
        <end position="33"/>
    </location>
</feature>
<evidence type="ECO:0000313" key="2">
    <source>
        <dbReference type="EMBL" id="PYI56489.1"/>
    </source>
</evidence>
<dbReference type="EMBL" id="QJVJ01000002">
    <property type="protein sequence ID" value="PYI56489.1"/>
    <property type="molecule type" value="Genomic_DNA"/>
</dbReference>
<dbReference type="AlphaFoldDB" id="A0A2V5KA97"/>
<keyword evidence="1" id="KW-1133">Transmembrane helix</keyword>
<dbReference type="InterPro" id="IPR025341">
    <property type="entry name" value="DUF4247"/>
</dbReference>
<evidence type="ECO:0000256" key="1">
    <source>
        <dbReference type="SAM" id="Phobius"/>
    </source>
</evidence>